<dbReference type="RefSeq" id="WP_161316396.1">
    <property type="nucleotide sequence ID" value="NZ_WTUW01000009.1"/>
</dbReference>
<keyword evidence="7" id="KW-1185">Reference proteome</keyword>
<comment type="similarity">
    <text evidence="5">Belongs to the 4-toluene sulfonate uptake permease (TSUP) (TC 2.A.102) family.</text>
</comment>
<feature type="transmembrane region" description="Helical" evidence="5">
    <location>
        <begin position="254"/>
        <end position="275"/>
    </location>
</feature>
<dbReference type="Pfam" id="PF01925">
    <property type="entry name" value="TauE"/>
    <property type="match status" value="1"/>
</dbReference>
<name>A0A6L8WBF8_9PROT</name>
<feature type="transmembrane region" description="Helical" evidence="5">
    <location>
        <begin position="94"/>
        <end position="111"/>
    </location>
</feature>
<dbReference type="EMBL" id="WTUW01000009">
    <property type="protein sequence ID" value="MZR31802.1"/>
    <property type="molecule type" value="Genomic_DNA"/>
</dbReference>
<feature type="transmembrane region" description="Helical" evidence="5">
    <location>
        <begin position="56"/>
        <end position="74"/>
    </location>
</feature>
<evidence type="ECO:0000256" key="1">
    <source>
        <dbReference type="ARBA" id="ARBA00004141"/>
    </source>
</evidence>
<sequence length="276" mass="28721">MFADVSLPLLIGLIAALIGTGMVGGVLAGLLGVGGGIVIVPVLYNILPFFGVDDAVRIHIAIGTSLATIIPTSISSARSHFKKGAIDTDLLKSWGPVIFIGVILGTIVAAYANSNLLTLVFATLALVVAANMAFRPDNIHISESLPKTPFKQLIALFIGGFSAMMGIGGGTFTVPILTLFNYPIRKAVGTAAAIGLIIAVPGTIGFLISGLDATNLPPGNIGYVNILGFLLIFPMSTLFAPLGAKIAHQINADVLKKAFAFFLFLTSARMFYSLYG</sequence>
<dbReference type="Proteomes" id="UP000476030">
    <property type="component" value="Unassembled WGS sequence"/>
</dbReference>
<feature type="transmembrane region" description="Helical" evidence="5">
    <location>
        <begin position="154"/>
        <end position="180"/>
    </location>
</feature>
<feature type="transmembrane region" description="Helical" evidence="5">
    <location>
        <begin position="116"/>
        <end position="134"/>
    </location>
</feature>
<keyword evidence="2 5" id="KW-0812">Transmembrane</keyword>
<comment type="subcellular location">
    <subcellularLocation>
        <location evidence="5">Cell membrane</location>
        <topology evidence="5">Multi-pass membrane protein</topology>
    </subcellularLocation>
    <subcellularLocation>
        <location evidence="1">Membrane</location>
        <topology evidence="1">Multi-pass membrane protein</topology>
    </subcellularLocation>
</comment>
<reference evidence="6 7" key="1">
    <citation type="submission" date="2019-12" db="EMBL/GenBank/DDBJ databases">
        <title>Snethiella sp. nov. sp. isolated from sea sand.</title>
        <authorList>
            <person name="Kim J."/>
            <person name="Jeong S.E."/>
            <person name="Jung H.S."/>
            <person name="Jeon C.O."/>
        </authorList>
    </citation>
    <scope>NUCLEOTIDE SEQUENCE [LARGE SCALE GENOMIC DNA]</scope>
    <source>
        <strain evidence="6 7">DP05</strain>
    </source>
</reference>
<dbReference type="PANTHER" id="PTHR43483">
    <property type="entry name" value="MEMBRANE TRANSPORTER PROTEIN HI_0806-RELATED"/>
    <property type="match status" value="1"/>
</dbReference>
<evidence type="ECO:0000256" key="2">
    <source>
        <dbReference type="ARBA" id="ARBA00022692"/>
    </source>
</evidence>
<proteinExistence type="inferred from homology"/>
<gene>
    <name evidence="6" type="ORF">GQE98_14290</name>
</gene>
<evidence type="ECO:0000256" key="5">
    <source>
        <dbReference type="RuleBase" id="RU363041"/>
    </source>
</evidence>
<comment type="caution">
    <text evidence="6">The sequence shown here is derived from an EMBL/GenBank/DDBJ whole genome shotgun (WGS) entry which is preliminary data.</text>
</comment>
<feature type="transmembrane region" description="Helical" evidence="5">
    <location>
        <begin position="221"/>
        <end position="242"/>
    </location>
</feature>
<feature type="transmembrane region" description="Helical" evidence="5">
    <location>
        <begin position="12"/>
        <end position="44"/>
    </location>
</feature>
<evidence type="ECO:0000313" key="7">
    <source>
        <dbReference type="Proteomes" id="UP000476030"/>
    </source>
</evidence>
<dbReference type="InterPro" id="IPR002781">
    <property type="entry name" value="TM_pro_TauE-like"/>
</dbReference>
<feature type="transmembrane region" description="Helical" evidence="5">
    <location>
        <begin position="187"/>
        <end position="209"/>
    </location>
</feature>
<accession>A0A6L8WBF8</accession>
<keyword evidence="5" id="KW-1003">Cell membrane</keyword>
<dbReference type="AlphaFoldDB" id="A0A6L8WBF8"/>
<organism evidence="6 7">
    <name type="scientific">Sneathiella litorea</name>
    <dbReference type="NCBI Taxonomy" id="2606216"/>
    <lineage>
        <taxon>Bacteria</taxon>
        <taxon>Pseudomonadati</taxon>
        <taxon>Pseudomonadota</taxon>
        <taxon>Alphaproteobacteria</taxon>
        <taxon>Sneathiellales</taxon>
        <taxon>Sneathiellaceae</taxon>
        <taxon>Sneathiella</taxon>
    </lineage>
</organism>
<keyword evidence="3 5" id="KW-1133">Transmembrane helix</keyword>
<keyword evidence="4 5" id="KW-0472">Membrane</keyword>
<evidence type="ECO:0000313" key="6">
    <source>
        <dbReference type="EMBL" id="MZR31802.1"/>
    </source>
</evidence>
<dbReference type="GO" id="GO:0005886">
    <property type="term" value="C:plasma membrane"/>
    <property type="evidence" value="ECO:0007669"/>
    <property type="project" value="UniProtKB-SubCell"/>
</dbReference>
<evidence type="ECO:0000256" key="3">
    <source>
        <dbReference type="ARBA" id="ARBA00022989"/>
    </source>
</evidence>
<dbReference type="PANTHER" id="PTHR43483:SF3">
    <property type="entry name" value="MEMBRANE TRANSPORTER PROTEIN HI_0806-RELATED"/>
    <property type="match status" value="1"/>
</dbReference>
<evidence type="ECO:0000256" key="4">
    <source>
        <dbReference type="ARBA" id="ARBA00023136"/>
    </source>
</evidence>
<protein>
    <recommendedName>
        <fullName evidence="5">Probable membrane transporter protein</fullName>
    </recommendedName>
</protein>